<comment type="subcellular location">
    <subcellularLocation>
        <location evidence="1">Membrane</location>
        <topology evidence="1">Multi-pass membrane protein</topology>
    </subcellularLocation>
</comment>
<dbReference type="PANTHER" id="PTHR22911">
    <property type="entry name" value="ACYL-MALONYL CONDENSING ENZYME-RELATED"/>
    <property type="match status" value="1"/>
</dbReference>
<feature type="transmembrane region" description="Helical" evidence="5">
    <location>
        <begin position="261"/>
        <end position="279"/>
    </location>
</feature>
<sequence length="294" mass="34066">MFILNKNIGLFYTLISVVCASLMVIVVRLLSETVNIQSILFYRGFFGFILVVLFLFKINKQQLRTKRIHIHFVRSVINAFALFFWFSALSTSTLSEVSAIGNTAPIFATLLAIIFLKEKIFLSRFFAIILGFAGVLIIMQPGFANISTGYYYALLASILWGMLVVFLKDLSKTENFFAVIFYFQLSLFLFFGLFFFNKIELLNQKEFLWILLMAIFGNLSQIFYFQALKYKDVSFVTPFEYLRFVLITFLAVIFFSEIPHLTTYLGSLIIFIGIIMISLDKKIISKRFDFTFKN</sequence>
<keyword evidence="4 5" id="KW-0472">Membrane</keyword>
<feature type="transmembrane region" description="Helical" evidence="5">
    <location>
        <begin position="99"/>
        <end position="116"/>
    </location>
</feature>
<dbReference type="AlphaFoldDB" id="A0A381WNP4"/>
<evidence type="ECO:0000313" key="7">
    <source>
        <dbReference type="EMBL" id="SVA53503.1"/>
    </source>
</evidence>
<feature type="transmembrane region" description="Helical" evidence="5">
    <location>
        <begin position="176"/>
        <end position="195"/>
    </location>
</feature>
<proteinExistence type="predicted"/>
<dbReference type="PANTHER" id="PTHR22911:SF6">
    <property type="entry name" value="SOLUTE CARRIER FAMILY 35 MEMBER G1"/>
    <property type="match status" value="1"/>
</dbReference>
<dbReference type="EMBL" id="UINC01012227">
    <property type="protein sequence ID" value="SVA53503.1"/>
    <property type="molecule type" value="Genomic_DNA"/>
</dbReference>
<evidence type="ECO:0000256" key="4">
    <source>
        <dbReference type="ARBA" id="ARBA00023136"/>
    </source>
</evidence>
<dbReference type="InterPro" id="IPR037185">
    <property type="entry name" value="EmrE-like"/>
</dbReference>
<evidence type="ECO:0000256" key="3">
    <source>
        <dbReference type="ARBA" id="ARBA00022989"/>
    </source>
</evidence>
<feature type="domain" description="EamA" evidence="6">
    <location>
        <begin position="8"/>
        <end position="139"/>
    </location>
</feature>
<feature type="transmembrane region" description="Helical" evidence="5">
    <location>
        <begin position="239"/>
        <end position="255"/>
    </location>
</feature>
<dbReference type="InterPro" id="IPR000620">
    <property type="entry name" value="EamA_dom"/>
</dbReference>
<evidence type="ECO:0000256" key="2">
    <source>
        <dbReference type="ARBA" id="ARBA00022692"/>
    </source>
</evidence>
<evidence type="ECO:0000256" key="1">
    <source>
        <dbReference type="ARBA" id="ARBA00004141"/>
    </source>
</evidence>
<feature type="transmembrane region" description="Helical" evidence="5">
    <location>
        <begin position="36"/>
        <end position="56"/>
    </location>
</feature>
<feature type="domain" description="EamA" evidence="6">
    <location>
        <begin position="148"/>
        <end position="278"/>
    </location>
</feature>
<organism evidence="7">
    <name type="scientific">marine metagenome</name>
    <dbReference type="NCBI Taxonomy" id="408172"/>
    <lineage>
        <taxon>unclassified sequences</taxon>
        <taxon>metagenomes</taxon>
        <taxon>ecological metagenomes</taxon>
    </lineage>
</organism>
<protein>
    <recommendedName>
        <fullName evidence="6">EamA domain-containing protein</fullName>
    </recommendedName>
</protein>
<dbReference type="Pfam" id="PF00892">
    <property type="entry name" value="EamA"/>
    <property type="match status" value="2"/>
</dbReference>
<dbReference type="GO" id="GO:0016020">
    <property type="term" value="C:membrane"/>
    <property type="evidence" value="ECO:0007669"/>
    <property type="project" value="UniProtKB-SubCell"/>
</dbReference>
<keyword evidence="2 5" id="KW-0812">Transmembrane</keyword>
<dbReference type="Gene3D" id="1.10.3730.20">
    <property type="match status" value="1"/>
</dbReference>
<evidence type="ECO:0000256" key="5">
    <source>
        <dbReference type="SAM" id="Phobius"/>
    </source>
</evidence>
<dbReference type="SUPFAM" id="SSF103481">
    <property type="entry name" value="Multidrug resistance efflux transporter EmrE"/>
    <property type="match status" value="2"/>
</dbReference>
<name>A0A381WNP4_9ZZZZ</name>
<evidence type="ECO:0000259" key="6">
    <source>
        <dbReference type="Pfam" id="PF00892"/>
    </source>
</evidence>
<reference evidence="7" key="1">
    <citation type="submission" date="2018-05" db="EMBL/GenBank/DDBJ databases">
        <authorList>
            <person name="Lanie J.A."/>
            <person name="Ng W.-L."/>
            <person name="Kazmierczak K.M."/>
            <person name="Andrzejewski T.M."/>
            <person name="Davidsen T.M."/>
            <person name="Wayne K.J."/>
            <person name="Tettelin H."/>
            <person name="Glass J.I."/>
            <person name="Rusch D."/>
            <person name="Podicherti R."/>
            <person name="Tsui H.-C.T."/>
            <person name="Winkler M.E."/>
        </authorList>
    </citation>
    <scope>NUCLEOTIDE SEQUENCE</scope>
</reference>
<keyword evidence="3 5" id="KW-1133">Transmembrane helix</keyword>
<gene>
    <name evidence="7" type="ORF">METZ01_LOCUS106357</name>
</gene>
<feature type="transmembrane region" description="Helical" evidence="5">
    <location>
        <begin position="125"/>
        <end position="143"/>
    </location>
</feature>
<feature type="transmembrane region" description="Helical" evidence="5">
    <location>
        <begin position="149"/>
        <end position="167"/>
    </location>
</feature>
<accession>A0A381WNP4</accession>
<feature type="transmembrane region" description="Helical" evidence="5">
    <location>
        <begin position="68"/>
        <end position="87"/>
    </location>
</feature>
<feature type="transmembrane region" description="Helical" evidence="5">
    <location>
        <begin position="207"/>
        <end position="227"/>
    </location>
</feature>
<feature type="transmembrane region" description="Helical" evidence="5">
    <location>
        <begin position="9"/>
        <end position="30"/>
    </location>
</feature>